<proteinExistence type="predicted"/>
<name>A0ACC1MLE0_9PEZI</name>
<dbReference type="Proteomes" id="UP001143856">
    <property type="component" value="Unassembled WGS sequence"/>
</dbReference>
<accession>A0ACC1MLE0</accession>
<keyword evidence="2" id="KW-1185">Reference proteome</keyword>
<protein>
    <submittedName>
        <fullName evidence="1">Uncharacterized protein</fullName>
    </submittedName>
</protein>
<evidence type="ECO:0000313" key="1">
    <source>
        <dbReference type="EMBL" id="KAJ2967498.1"/>
    </source>
</evidence>
<dbReference type="EMBL" id="JAPDGR010004663">
    <property type="protein sequence ID" value="KAJ2967498.1"/>
    <property type="molecule type" value="Genomic_DNA"/>
</dbReference>
<gene>
    <name evidence="1" type="ORF">NUW58_g10437</name>
</gene>
<organism evidence="1 2">
    <name type="scientific">Xylaria curta</name>
    <dbReference type="NCBI Taxonomy" id="42375"/>
    <lineage>
        <taxon>Eukaryota</taxon>
        <taxon>Fungi</taxon>
        <taxon>Dikarya</taxon>
        <taxon>Ascomycota</taxon>
        <taxon>Pezizomycotina</taxon>
        <taxon>Sordariomycetes</taxon>
        <taxon>Xylariomycetidae</taxon>
        <taxon>Xylariales</taxon>
        <taxon>Xylariaceae</taxon>
        <taxon>Xylaria</taxon>
    </lineage>
</organism>
<sequence>MIFDVNLAEAEAKVSALEGEFPDVNIRFLKVDITDEAAVDAAVAETVVLLGPVTTLLNIAGLEPRHECEYDRDLFVARAVARHMIVHGTGGSMVFIASASAHQVNFPQPQVPYNVSKAGVKTMARSLAGEWARYGIRVNSVSPGYMDTILNEGAGLEEARKIWLSRHPLGRMGRPDELCGVVVMLASRAGSYFNGSDRELPPLPTGFLHFEPRINSRAIIRDCLPRPNASGHAISHLLLLKSRAHANRKPWQFW</sequence>
<evidence type="ECO:0000313" key="2">
    <source>
        <dbReference type="Proteomes" id="UP001143856"/>
    </source>
</evidence>
<reference evidence="1" key="1">
    <citation type="submission" date="2022-10" db="EMBL/GenBank/DDBJ databases">
        <title>Genome Sequence of Xylaria curta.</title>
        <authorList>
            <person name="Buettner E."/>
        </authorList>
    </citation>
    <scope>NUCLEOTIDE SEQUENCE</scope>
    <source>
        <strain evidence="1">Babe10</strain>
    </source>
</reference>
<comment type="caution">
    <text evidence="1">The sequence shown here is derived from an EMBL/GenBank/DDBJ whole genome shotgun (WGS) entry which is preliminary data.</text>
</comment>